<keyword evidence="2" id="KW-0812">Transmembrane</keyword>
<feature type="transmembrane region" description="Helical" evidence="2">
    <location>
        <begin position="177"/>
        <end position="195"/>
    </location>
</feature>
<comment type="caution">
    <text evidence="3">The sequence shown here is derived from an EMBL/GenBank/DDBJ whole genome shotgun (WGS) entry which is preliminary data.</text>
</comment>
<organism evidence="3 4">
    <name type="scientific">Populus tomentosa</name>
    <name type="common">Chinese white poplar</name>
    <dbReference type="NCBI Taxonomy" id="118781"/>
    <lineage>
        <taxon>Eukaryota</taxon>
        <taxon>Viridiplantae</taxon>
        <taxon>Streptophyta</taxon>
        <taxon>Embryophyta</taxon>
        <taxon>Tracheophyta</taxon>
        <taxon>Spermatophyta</taxon>
        <taxon>Magnoliopsida</taxon>
        <taxon>eudicotyledons</taxon>
        <taxon>Gunneridae</taxon>
        <taxon>Pentapetalae</taxon>
        <taxon>rosids</taxon>
        <taxon>fabids</taxon>
        <taxon>Malpighiales</taxon>
        <taxon>Salicaceae</taxon>
        <taxon>Saliceae</taxon>
        <taxon>Populus</taxon>
    </lineage>
</organism>
<dbReference type="EMBL" id="JAAWWB010000005">
    <property type="protein sequence ID" value="KAG6782197.1"/>
    <property type="molecule type" value="Genomic_DNA"/>
</dbReference>
<evidence type="ECO:0000313" key="3">
    <source>
        <dbReference type="EMBL" id="KAG6782197.1"/>
    </source>
</evidence>
<sequence>MGATKVQWWIKEPRIRNLEGEGAMASDGKEERRRRIVERGSDRMALITGQIQSLDSSSSQVSSTTSNYSHLAHDNPSSPSTTVSQHAQIDAGSGGADYESGSKFLKRKASNEASEGINFDIRNLDQHLQERVTPTEAYNKMTEVQTSIVTPSIRKASDKPNFFSSKRINSCIIASQRSRVICSLIIASLVLISYIDYPLLGINIVSSESIIASRPLYIVLLTDVTIVLVRLFRERGNHGTEESERERMVSKEDGDNWVGAVKLLERGLAVYQAIRGVFIDCSVYLVVVICALSLL</sequence>
<accession>A0A8X8D8Z5</accession>
<feature type="compositionally biased region" description="Low complexity" evidence="1">
    <location>
        <begin position="52"/>
        <end position="69"/>
    </location>
</feature>
<evidence type="ECO:0000256" key="2">
    <source>
        <dbReference type="SAM" id="Phobius"/>
    </source>
</evidence>
<evidence type="ECO:0000313" key="4">
    <source>
        <dbReference type="Proteomes" id="UP000886885"/>
    </source>
</evidence>
<feature type="compositionally biased region" description="Polar residues" evidence="1">
    <location>
        <begin position="75"/>
        <end position="87"/>
    </location>
</feature>
<dbReference type="PANTHER" id="PTHR35469:SF5">
    <property type="entry name" value="TRANSMEMBRANE PROTEIN"/>
    <property type="match status" value="1"/>
</dbReference>
<protein>
    <submittedName>
        <fullName evidence="3">Uncharacterized protein</fullName>
    </submittedName>
</protein>
<proteinExistence type="predicted"/>
<evidence type="ECO:0000256" key="1">
    <source>
        <dbReference type="SAM" id="MobiDB-lite"/>
    </source>
</evidence>
<dbReference type="Proteomes" id="UP000886885">
    <property type="component" value="Chromosome 3A"/>
</dbReference>
<dbReference type="OrthoDB" id="1645757at2759"/>
<name>A0A8X8D8Z5_POPTO</name>
<dbReference type="PANTHER" id="PTHR35469">
    <property type="entry name" value="TRANSMEMBRANE PROTEIN"/>
    <property type="match status" value="1"/>
</dbReference>
<keyword evidence="2" id="KW-0472">Membrane</keyword>
<dbReference type="AlphaFoldDB" id="A0A8X8D8Z5"/>
<feature type="transmembrane region" description="Helical" evidence="2">
    <location>
        <begin position="215"/>
        <end position="232"/>
    </location>
</feature>
<keyword evidence="4" id="KW-1185">Reference proteome</keyword>
<keyword evidence="2" id="KW-1133">Transmembrane helix</keyword>
<reference evidence="3" key="1">
    <citation type="journal article" date="2020" name="bioRxiv">
        <title>Hybrid origin of Populus tomentosa Carr. identified through genome sequencing and phylogenomic analysis.</title>
        <authorList>
            <person name="An X."/>
            <person name="Gao K."/>
            <person name="Chen Z."/>
            <person name="Li J."/>
            <person name="Yang X."/>
            <person name="Yang X."/>
            <person name="Zhou J."/>
            <person name="Guo T."/>
            <person name="Zhao T."/>
            <person name="Huang S."/>
            <person name="Miao D."/>
            <person name="Khan W.U."/>
            <person name="Rao P."/>
            <person name="Ye M."/>
            <person name="Lei B."/>
            <person name="Liao W."/>
            <person name="Wang J."/>
            <person name="Ji L."/>
            <person name="Li Y."/>
            <person name="Guo B."/>
            <person name="Mustafa N.S."/>
            <person name="Li S."/>
            <person name="Yun Q."/>
            <person name="Keller S.R."/>
            <person name="Mao J."/>
            <person name="Zhang R."/>
            <person name="Strauss S.H."/>
        </authorList>
    </citation>
    <scope>NUCLEOTIDE SEQUENCE</scope>
    <source>
        <strain evidence="3">GM15</strain>
        <tissue evidence="3">Leaf</tissue>
    </source>
</reference>
<gene>
    <name evidence="3" type="ORF">POTOM_011589</name>
</gene>
<feature type="region of interest" description="Disordered" evidence="1">
    <location>
        <begin position="52"/>
        <end position="97"/>
    </location>
</feature>